<keyword evidence="2" id="KW-1185">Reference proteome</keyword>
<evidence type="ECO:0000313" key="2">
    <source>
        <dbReference type="Proteomes" id="UP001230005"/>
    </source>
</evidence>
<sequence>MEGKIPNMITVNGKKIAEVLYTPVRASDFNDSVKESNCKHVETVEVIKVTVVEGSGEEDSPFKEVTQYWSKDGKLLFKES</sequence>
<evidence type="ECO:0000313" key="1">
    <source>
        <dbReference type="EMBL" id="MDQ0254938.1"/>
    </source>
</evidence>
<gene>
    <name evidence="1" type="ORF">J2S74_002320</name>
</gene>
<name>A0ABT9ZUM0_9BACI</name>
<organism evidence="1 2">
    <name type="scientific">Evansella vedderi</name>
    <dbReference type="NCBI Taxonomy" id="38282"/>
    <lineage>
        <taxon>Bacteria</taxon>
        <taxon>Bacillati</taxon>
        <taxon>Bacillota</taxon>
        <taxon>Bacilli</taxon>
        <taxon>Bacillales</taxon>
        <taxon>Bacillaceae</taxon>
        <taxon>Evansella</taxon>
    </lineage>
</organism>
<comment type="caution">
    <text evidence="1">The sequence shown here is derived from an EMBL/GenBank/DDBJ whole genome shotgun (WGS) entry which is preliminary data.</text>
</comment>
<dbReference type="EMBL" id="JAUSUG010000008">
    <property type="protein sequence ID" value="MDQ0254938.1"/>
    <property type="molecule type" value="Genomic_DNA"/>
</dbReference>
<protein>
    <submittedName>
        <fullName evidence="1">Uncharacterized protein</fullName>
    </submittedName>
</protein>
<dbReference type="RefSeq" id="WP_307325603.1">
    <property type="nucleotide sequence ID" value="NZ_JAUSUG010000008.1"/>
</dbReference>
<reference evidence="1 2" key="1">
    <citation type="submission" date="2023-07" db="EMBL/GenBank/DDBJ databases">
        <title>Genomic Encyclopedia of Type Strains, Phase IV (KMG-IV): sequencing the most valuable type-strain genomes for metagenomic binning, comparative biology and taxonomic classification.</title>
        <authorList>
            <person name="Goeker M."/>
        </authorList>
    </citation>
    <scope>NUCLEOTIDE SEQUENCE [LARGE SCALE GENOMIC DNA]</scope>
    <source>
        <strain evidence="1 2">DSM 9768</strain>
    </source>
</reference>
<dbReference type="Proteomes" id="UP001230005">
    <property type="component" value="Unassembled WGS sequence"/>
</dbReference>
<proteinExistence type="predicted"/>
<accession>A0ABT9ZUM0</accession>